<dbReference type="Proteomes" id="UP000193884">
    <property type="component" value="Unassembled WGS sequence"/>
</dbReference>
<feature type="domain" description="OmpR/PhoB-type" evidence="3">
    <location>
        <begin position="59"/>
        <end position="157"/>
    </location>
</feature>
<gene>
    <name evidence="5" type="ORF">BST63_31735</name>
    <name evidence="4" type="ORF">BSZ18_15640</name>
</gene>
<sequence length="1023" mass="111847">MSAGRHMCATEGRTCSAEFRRLHQSIDFSGNHGKVARAAQPVGRMMMVGSVVNEDRLAKESFSFGPFELIPERRRLEKSGVPLQLGARSLDILTVLVEHAGEVVSKKTLLARVWAGVTVDEGSLRFHMAGLRKVLGDGEAGATYVTTVPGQGYSFVAPVSRTLKPVAEIAKSGRRSTFPNRLGRMIGRDDAVQAISSHLMAERFVSIVGPGGIGKTTLAISVGHQLTTEFADLVHLIDLGSLSDPHLVAGTIGSALGLAVDDRDPIPGLLAALRDIRVLLVLDSCERVIEAASALAETIFEETPQVYILATSRETLRVRGEHVHWIAPLEFPPEGPNAREAMAYAAVQLFVERVTASQPQFILNDVDAPVVAEICRKLDGIPLAIELAAGRVDAYGVHDVLRLLDHKFELWRGRRTALPRHQTLAATLDWSYDLLPELEQIILRRLSVFVGPFTIEAAFAIAAGDDLDDSQVIESVASLAAKSLLTANARLAIPLYRLLDTTRGYVQEQLARSDDANLVARRHAVYHLTLFERIGVELSGFRKSENASASKLVRSLKGAGSNNLTEASVATNGRPIDEIRVALDWAHGKSGDSLLALDLTAAAAPVWIHHMLIDECRERTEQAVFQIDEKLGRDARRELRLFFTLAVAHMESTGDAAIIDDAWLRVSRLAEELDDNEYRLRSLWGLWIGRYLRGDFPGALQIAEKFVNLPDGAIDVADRFVGERILGVTRHILGDQAGARRHLEKMLAGYVAPPGQMHALRYQFDQHVAARTYYSQTLWLLGFPDQAAAVGKHAFDHATALGHDFSLLYAIAFGACPLALEIGNFDAAEALISTMLHREATFRAMGVWGRCYAGILEMKGGHTAAGLALLREGLSGFPPTGFQSRYLFLLGNLALGESDIGDHRGANTTIERALAQSERNEDRWFVAELLRIKGILALNQGGAEALVSAEAHLNHSLEWSRRQGAISWELRTATTLASLMQKQSRIGEARELLAPLYVRFSEGLATADLVKARSLLTLLNEPT</sequence>
<dbReference type="SUPFAM" id="SSF52540">
    <property type="entry name" value="P-loop containing nucleoside triphosphate hydrolases"/>
    <property type="match status" value="1"/>
</dbReference>
<dbReference type="InterPro" id="IPR016032">
    <property type="entry name" value="Sig_transdc_resp-reg_C-effctor"/>
</dbReference>
<dbReference type="InterPro" id="IPR027417">
    <property type="entry name" value="P-loop_NTPase"/>
</dbReference>
<dbReference type="Gene3D" id="3.40.50.300">
    <property type="entry name" value="P-loop containing nucleotide triphosphate hydrolases"/>
    <property type="match status" value="1"/>
</dbReference>
<dbReference type="GO" id="GO:0043531">
    <property type="term" value="F:ADP binding"/>
    <property type="evidence" value="ECO:0007669"/>
    <property type="project" value="InterPro"/>
</dbReference>
<dbReference type="InterPro" id="IPR002182">
    <property type="entry name" value="NB-ARC"/>
</dbReference>
<organism evidence="4 6">
    <name type="scientific">Bradyrhizobium canariense</name>
    <dbReference type="NCBI Taxonomy" id="255045"/>
    <lineage>
        <taxon>Bacteria</taxon>
        <taxon>Pseudomonadati</taxon>
        <taxon>Pseudomonadota</taxon>
        <taxon>Alphaproteobacteria</taxon>
        <taxon>Hyphomicrobiales</taxon>
        <taxon>Nitrobacteraceae</taxon>
        <taxon>Bradyrhizobium</taxon>
    </lineage>
</organism>
<dbReference type="AlphaFoldDB" id="A0A1X3GCZ9"/>
<dbReference type="InterPro" id="IPR001867">
    <property type="entry name" value="OmpR/PhoB-type_DNA-bd"/>
</dbReference>
<dbReference type="Gene3D" id="1.10.10.10">
    <property type="entry name" value="Winged helix-like DNA-binding domain superfamily/Winged helix DNA-binding domain"/>
    <property type="match status" value="1"/>
</dbReference>
<dbReference type="InterPro" id="IPR011990">
    <property type="entry name" value="TPR-like_helical_dom_sf"/>
</dbReference>
<accession>A0A1X3GCZ9</accession>
<keyword evidence="1 2" id="KW-0238">DNA-binding</keyword>
<dbReference type="Pfam" id="PF25872">
    <property type="entry name" value="HTH_77"/>
    <property type="match status" value="1"/>
</dbReference>
<dbReference type="CDD" id="cd00383">
    <property type="entry name" value="trans_reg_C"/>
    <property type="match status" value="1"/>
</dbReference>
<evidence type="ECO:0000313" key="7">
    <source>
        <dbReference type="Proteomes" id="UP000193884"/>
    </source>
</evidence>
<dbReference type="GO" id="GO:0003677">
    <property type="term" value="F:DNA binding"/>
    <property type="evidence" value="ECO:0007669"/>
    <property type="project" value="UniProtKB-UniRule"/>
</dbReference>
<dbReference type="EMBL" id="NAFK01000175">
    <property type="protein sequence ID" value="OSJ22561.1"/>
    <property type="molecule type" value="Genomic_DNA"/>
</dbReference>
<evidence type="ECO:0000256" key="1">
    <source>
        <dbReference type="ARBA" id="ARBA00023125"/>
    </source>
</evidence>
<evidence type="ECO:0000313" key="6">
    <source>
        <dbReference type="Proteomes" id="UP000193553"/>
    </source>
</evidence>
<evidence type="ECO:0000259" key="3">
    <source>
        <dbReference type="PROSITE" id="PS51755"/>
    </source>
</evidence>
<dbReference type="Pfam" id="PF00486">
    <property type="entry name" value="Trans_reg_C"/>
    <property type="match status" value="1"/>
</dbReference>
<evidence type="ECO:0000313" key="5">
    <source>
        <dbReference type="EMBL" id="OSJ22561.1"/>
    </source>
</evidence>
<dbReference type="SMART" id="SM00862">
    <property type="entry name" value="Trans_reg_C"/>
    <property type="match status" value="1"/>
</dbReference>
<dbReference type="InterPro" id="IPR058852">
    <property type="entry name" value="HTH_77"/>
</dbReference>
<keyword evidence="7" id="KW-1185">Reference proteome</keyword>
<dbReference type="EMBL" id="NAFI01000170">
    <property type="protein sequence ID" value="OSJ11001.1"/>
    <property type="molecule type" value="Genomic_DNA"/>
</dbReference>
<dbReference type="InterPro" id="IPR036388">
    <property type="entry name" value="WH-like_DNA-bd_sf"/>
</dbReference>
<dbReference type="SUPFAM" id="SSF46894">
    <property type="entry name" value="C-terminal effector domain of the bipartite response regulators"/>
    <property type="match status" value="1"/>
</dbReference>
<dbReference type="GO" id="GO:0000160">
    <property type="term" value="P:phosphorelay signal transduction system"/>
    <property type="evidence" value="ECO:0007669"/>
    <property type="project" value="InterPro"/>
</dbReference>
<protein>
    <recommendedName>
        <fullName evidence="3">OmpR/PhoB-type domain-containing protein</fullName>
    </recommendedName>
</protein>
<dbReference type="PROSITE" id="PS51755">
    <property type="entry name" value="OMPR_PHOB"/>
    <property type="match status" value="1"/>
</dbReference>
<dbReference type="Gene3D" id="1.25.40.10">
    <property type="entry name" value="Tetratricopeptide repeat domain"/>
    <property type="match status" value="1"/>
</dbReference>
<comment type="caution">
    <text evidence="4">The sequence shown here is derived from an EMBL/GenBank/DDBJ whole genome shotgun (WGS) entry which is preliminary data.</text>
</comment>
<feature type="DNA-binding region" description="OmpR/PhoB-type" evidence="2">
    <location>
        <begin position="59"/>
        <end position="157"/>
    </location>
</feature>
<dbReference type="PANTHER" id="PTHR47691:SF3">
    <property type="entry name" value="HTH-TYPE TRANSCRIPTIONAL REGULATOR RV0890C-RELATED"/>
    <property type="match status" value="1"/>
</dbReference>
<reference evidence="6 7" key="1">
    <citation type="submission" date="2017-03" db="EMBL/GenBank/DDBJ databases">
        <title>Whole genome sequences of fourteen strains of Bradyrhizobium canariense and one strain of Bradyrhizobium japonicum isolated from Lupinus (Papilionoideae: Genisteae) species in Algeria.</title>
        <authorList>
            <person name="Crovadore J."/>
            <person name="Chekireb D."/>
            <person name="Brachmann A."/>
            <person name="Chablais R."/>
            <person name="Cochard B."/>
            <person name="Lefort F."/>
        </authorList>
    </citation>
    <scope>NUCLEOTIDE SEQUENCE [LARGE SCALE GENOMIC DNA]</scope>
    <source>
        <strain evidence="4 6">UBMA195</strain>
        <strain evidence="5 7">UBMAN05</strain>
    </source>
</reference>
<dbReference type="PRINTS" id="PR00364">
    <property type="entry name" value="DISEASERSIST"/>
</dbReference>
<dbReference type="Proteomes" id="UP000193553">
    <property type="component" value="Unassembled WGS sequence"/>
</dbReference>
<dbReference type="GO" id="GO:0006355">
    <property type="term" value="P:regulation of DNA-templated transcription"/>
    <property type="evidence" value="ECO:0007669"/>
    <property type="project" value="InterPro"/>
</dbReference>
<evidence type="ECO:0000256" key="2">
    <source>
        <dbReference type="PROSITE-ProRule" id="PRU01091"/>
    </source>
</evidence>
<proteinExistence type="predicted"/>
<dbReference type="PANTHER" id="PTHR47691">
    <property type="entry name" value="REGULATOR-RELATED"/>
    <property type="match status" value="1"/>
</dbReference>
<evidence type="ECO:0000313" key="4">
    <source>
        <dbReference type="EMBL" id="OSJ11001.1"/>
    </source>
</evidence>
<name>A0A1X3GCZ9_9BRAD</name>
<dbReference type="Pfam" id="PF00931">
    <property type="entry name" value="NB-ARC"/>
    <property type="match status" value="1"/>
</dbReference>